<comment type="caution">
    <text evidence="2">The sequence shown here is derived from an EMBL/GenBank/DDBJ whole genome shotgun (WGS) entry which is preliminary data.</text>
</comment>
<proteinExistence type="predicted"/>
<sequence>MKKVKFIVAFLMFTIISCQHTNKNDIEKSNKIVLEFVKSDKMDKDEFWKIIDYSIANSKNDKLEKEKIIVEKLSAYSPEQIIEFEIILRQLIIQADDFKTMAAQKIIEDYVSDDSYLYFRCWLIGKGEEIYKGTIRNPDFLSDRIAQDDDFYFEGLLYVATSAYKIRTGIKEEDESFPRDVAILKGLDYDFGAPPTKGVDWKEEDLPRTYPKLWRLFN</sequence>
<dbReference type="RefSeq" id="WP_089479774.1">
    <property type="nucleotide sequence ID" value="NZ_MUGS01000019.1"/>
</dbReference>
<keyword evidence="3" id="KW-1185">Reference proteome</keyword>
<accession>A0A227P8Z5</accession>
<evidence type="ECO:0000313" key="3">
    <source>
        <dbReference type="Proteomes" id="UP000214684"/>
    </source>
</evidence>
<evidence type="ECO:0000313" key="2">
    <source>
        <dbReference type="EMBL" id="OXG05874.1"/>
    </source>
</evidence>
<protein>
    <recommendedName>
        <fullName evidence="1">DUF4240 domain-containing protein</fullName>
    </recommendedName>
</protein>
<feature type="domain" description="DUF4240" evidence="1">
    <location>
        <begin position="42"/>
        <end position="165"/>
    </location>
</feature>
<gene>
    <name evidence="2" type="ORF">B0A64_12065</name>
</gene>
<dbReference type="EMBL" id="MUGS01000019">
    <property type="protein sequence ID" value="OXG05874.1"/>
    <property type="molecule type" value="Genomic_DNA"/>
</dbReference>
<dbReference type="Proteomes" id="UP000214684">
    <property type="component" value="Unassembled WGS sequence"/>
</dbReference>
<dbReference type="OrthoDB" id="6200718at2"/>
<organism evidence="2 3">
    <name type="scientific">Flavobacterium araucananum</name>
    <dbReference type="NCBI Taxonomy" id="946678"/>
    <lineage>
        <taxon>Bacteria</taxon>
        <taxon>Pseudomonadati</taxon>
        <taxon>Bacteroidota</taxon>
        <taxon>Flavobacteriia</taxon>
        <taxon>Flavobacteriales</taxon>
        <taxon>Flavobacteriaceae</taxon>
        <taxon>Flavobacterium</taxon>
    </lineage>
</organism>
<dbReference type="AlphaFoldDB" id="A0A227P8Z5"/>
<dbReference type="InterPro" id="IPR025334">
    <property type="entry name" value="DUF4240"/>
</dbReference>
<reference evidence="2 3" key="1">
    <citation type="submission" date="2016-11" db="EMBL/GenBank/DDBJ databases">
        <title>Whole genomes of Flavobacteriaceae.</title>
        <authorList>
            <person name="Stine C."/>
            <person name="Li C."/>
            <person name="Tadesse D."/>
        </authorList>
    </citation>
    <scope>NUCLEOTIDE SEQUENCE [LARGE SCALE GENOMIC DNA]</scope>
    <source>
        <strain evidence="2 3">DSM 24704</strain>
    </source>
</reference>
<name>A0A227P8Z5_9FLAO</name>
<dbReference type="PROSITE" id="PS51257">
    <property type="entry name" value="PROKAR_LIPOPROTEIN"/>
    <property type="match status" value="1"/>
</dbReference>
<evidence type="ECO:0000259" key="1">
    <source>
        <dbReference type="Pfam" id="PF14024"/>
    </source>
</evidence>
<dbReference type="Pfam" id="PF14024">
    <property type="entry name" value="DUF4240"/>
    <property type="match status" value="1"/>
</dbReference>